<name>A0A011UD86_RUMAL</name>
<evidence type="ECO:0000313" key="9">
    <source>
        <dbReference type="Proteomes" id="UP000021369"/>
    </source>
</evidence>
<evidence type="ECO:0000256" key="5">
    <source>
        <dbReference type="ARBA" id="ARBA00022932"/>
    </source>
</evidence>
<protein>
    <recommendedName>
        <fullName evidence="1">DNA-directed DNA polymerase</fullName>
        <ecNumber evidence="1">2.7.7.7</ecNumber>
    </recommendedName>
</protein>
<dbReference type="InterPro" id="IPR040982">
    <property type="entry name" value="DNA_pol3_finger"/>
</dbReference>
<evidence type="ECO:0000259" key="7">
    <source>
        <dbReference type="SMART" id="SM00481"/>
    </source>
</evidence>
<evidence type="ECO:0000313" key="8">
    <source>
        <dbReference type="EMBL" id="EXM38579.1"/>
    </source>
</evidence>
<dbReference type="OrthoDB" id="9803237at2"/>
<dbReference type="Pfam" id="PF14579">
    <property type="entry name" value="HHH_6"/>
    <property type="match status" value="1"/>
</dbReference>
<accession>A0A011UD86</accession>
<dbReference type="GO" id="GO:0003887">
    <property type="term" value="F:DNA-directed DNA polymerase activity"/>
    <property type="evidence" value="ECO:0007669"/>
    <property type="project" value="UniProtKB-KW"/>
</dbReference>
<dbReference type="InterPro" id="IPR016195">
    <property type="entry name" value="Pol/histidinol_Pase-like"/>
</dbReference>
<dbReference type="Pfam" id="PF02811">
    <property type="entry name" value="PHP"/>
    <property type="match status" value="1"/>
</dbReference>
<organism evidence="8 9">
    <name type="scientific">Ruminococcus albus SY3</name>
    <dbReference type="NCBI Taxonomy" id="1341156"/>
    <lineage>
        <taxon>Bacteria</taxon>
        <taxon>Bacillati</taxon>
        <taxon>Bacillota</taxon>
        <taxon>Clostridia</taxon>
        <taxon>Eubacteriales</taxon>
        <taxon>Oscillospiraceae</taxon>
        <taxon>Ruminococcus</taxon>
    </lineage>
</organism>
<dbReference type="SMART" id="SM00481">
    <property type="entry name" value="POLIIIAc"/>
    <property type="match status" value="1"/>
</dbReference>
<keyword evidence="2" id="KW-0808">Transferase</keyword>
<keyword evidence="9" id="KW-1185">Reference proteome</keyword>
<dbReference type="InterPro" id="IPR003141">
    <property type="entry name" value="Pol/His_phosphatase_N"/>
</dbReference>
<feature type="domain" description="Polymerase/histidinol phosphatase N-terminal" evidence="7">
    <location>
        <begin position="5"/>
        <end position="72"/>
    </location>
</feature>
<evidence type="ECO:0000256" key="4">
    <source>
        <dbReference type="ARBA" id="ARBA00022705"/>
    </source>
</evidence>
<evidence type="ECO:0000256" key="2">
    <source>
        <dbReference type="ARBA" id="ARBA00022679"/>
    </source>
</evidence>
<dbReference type="PATRIC" id="fig|1341156.4.peg.2577"/>
<reference evidence="8 9" key="1">
    <citation type="submission" date="2013-06" db="EMBL/GenBank/DDBJ databases">
        <title>Rumen cellulosomics: divergent fiber-degrading strategies revealed by comparative genome-wide analysis of six Ruminococcal strains.</title>
        <authorList>
            <person name="Dassa B."/>
            <person name="Borovok I."/>
            <person name="Lamed R."/>
            <person name="Flint H."/>
            <person name="Yeoman C.J."/>
            <person name="White B."/>
            <person name="Bayer E.A."/>
        </authorList>
    </citation>
    <scope>NUCLEOTIDE SEQUENCE [LARGE SCALE GENOMIC DNA]</scope>
    <source>
        <strain evidence="8 9">SY3</strain>
    </source>
</reference>
<dbReference type="Gene3D" id="3.20.20.140">
    <property type="entry name" value="Metal-dependent hydrolases"/>
    <property type="match status" value="1"/>
</dbReference>
<keyword evidence="4" id="KW-0235">DNA replication</keyword>
<dbReference type="InterPro" id="IPR004805">
    <property type="entry name" value="DnaE2/DnaE/PolC"/>
</dbReference>
<evidence type="ECO:0000256" key="6">
    <source>
        <dbReference type="ARBA" id="ARBA00049244"/>
    </source>
</evidence>
<dbReference type="InterPro" id="IPR029460">
    <property type="entry name" value="DNAPol_HHH"/>
</dbReference>
<dbReference type="InterPro" id="IPR011708">
    <property type="entry name" value="DNA_pol3_alpha_NTPase_dom"/>
</dbReference>
<dbReference type="RefSeq" id="WP_037289450.1">
    <property type="nucleotide sequence ID" value="NZ_JEOB01000004.1"/>
</dbReference>
<dbReference type="Pfam" id="PF07733">
    <property type="entry name" value="DNA_pol3_alpha"/>
    <property type="match status" value="1"/>
</dbReference>
<keyword evidence="3" id="KW-0548">Nucleotidyltransferase</keyword>
<dbReference type="EC" id="2.7.7.7" evidence="1"/>
<evidence type="ECO:0000256" key="3">
    <source>
        <dbReference type="ARBA" id="ARBA00022695"/>
    </source>
</evidence>
<comment type="caution">
    <text evidence="8">The sequence shown here is derived from an EMBL/GenBank/DDBJ whole genome shotgun (WGS) entry which is preliminary data.</text>
</comment>
<dbReference type="GO" id="GO:0006260">
    <property type="term" value="P:DNA replication"/>
    <property type="evidence" value="ECO:0007669"/>
    <property type="project" value="UniProtKB-KW"/>
</dbReference>
<dbReference type="InterPro" id="IPR004013">
    <property type="entry name" value="PHP_dom"/>
</dbReference>
<dbReference type="AlphaFoldDB" id="A0A011UD86"/>
<dbReference type="PANTHER" id="PTHR32294">
    <property type="entry name" value="DNA POLYMERASE III SUBUNIT ALPHA"/>
    <property type="match status" value="1"/>
</dbReference>
<dbReference type="SUPFAM" id="SSF89550">
    <property type="entry name" value="PHP domain-like"/>
    <property type="match status" value="1"/>
</dbReference>
<keyword evidence="5" id="KW-0239">DNA-directed DNA polymerase</keyword>
<dbReference type="EMBL" id="JEOB01000004">
    <property type="protein sequence ID" value="EXM38579.1"/>
    <property type="molecule type" value="Genomic_DNA"/>
</dbReference>
<evidence type="ECO:0000256" key="1">
    <source>
        <dbReference type="ARBA" id="ARBA00012417"/>
    </source>
</evidence>
<sequence length="1036" mass="119920">MANYVAYHVHDDDSLLDSCTKYSDYINKAVELGQTAIAITNHGNVYNWLERKLYAEERGVKMLTGMECYVTEDNCLDDGSKRHRDNYHTILIAKNPDGEKELFRLFDTSSKPSHQYYNKRISMQELFNISDNIFKISACLASPLNKLRKCKDKQDLIKQLLQTYDYYEIQAHDNADQIEYNRWLYEMSKRYDKPLIAGTDTHSLNAYKAECRQILKIAKGIEYANEDDFDLTYKSYDELCEMFEKQDALPKEVWLQAIENTNIMASQVVPSEVDRSLKYPILYGDDDEKVLRQRINKMYQEKVKAGIIQNTEEYRQRIREEMDTFKDVNYIGFMLFMSEMAEWCWDNGIPLGFCRGSVGGSAVAYITGIIDVDPMKWDTVFSRFCNRTRAGTEVGDIDIDISPSQRHLVQEYIINRFGVDNTGYVLSIGTIGAKGTIDEIGRALDTIWKKSHKGDSPYALPVITKIKEEYEVNPDKTRETYKELFYYFDGLINTNISQSMHPAGVIAAPLSLTDNYGTFWNEGKHILAINMEECHTLQLAKYDCLGLKNIEIIKDCCEYAGIKYPKSHEINWEDKDVWKHIVDSPVGIFQFEGDYAFDLLRRYVPTKIRHLSTINASLRPSGASYRDKLISHERCVNPSPMIDELLKDNEGYLIFQEDVIAFLMNICGLDGAEADNVRRAIGRKQMDRLQAALPKILEGYCKMSSQPREIAEKEAQQFLKVIEDSSNYMFGYNHSTGYSMIGYLCAYLRYYYPTEFVAAYLNNANNDDDIRNGTELATQLGIKIKPIQFRHSSAKYMPDKANKTVYKGVASIKYLNASISEKLYAMRDQTFNSFIDLLDVNPCDARQTAILIKLNYFSEFGKTQYLLDIYDLYCRYHNKKIINKDQCQFDREFMLQFATETEKQYRLTDGNGFLWALCSQVPQCDIPLKDCLDAQKEYLGYIDYINPKAKKMAYVLNVDTKYAPKLTLYSLSKGGIFTAKVKTAVYNKTKLLKDDIIRINKCEPENKLKYSNGDYIPIPNEYEWWLKNYTKVKEIC</sequence>
<dbReference type="Proteomes" id="UP000021369">
    <property type="component" value="Unassembled WGS sequence"/>
</dbReference>
<gene>
    <name evidence="8" type="ORF">RASY3_14830</name>
</gene>
<dbReference type="Pfam" id="PF17657">
    <property type="entry name" value="DNA_pol3_finger"/>
    <property type="match status" value="1"/>
</dbReference>
<dbReference type="GO" id="GO:0008408">
    <property type="term" value="F:3'-5' exonuclease activity"/>
    <property type="evidence" value="ECO:0007669"/>
    <property type="project" value="InterPro"/>
</dbReference>
<proteinExistence type="predicted"/>
<comment type="catalytic activity">
    <reaction evidence="6">
        <text>DNA(n) + a 2'-deoxyribonucleoside 5'-triphosphate = DNA(n+1) + diphosphate</text>
        <dbReference type="Rhea" id="RHEA:22508"/>
        <dbReference type="Rhea" id="RHEA-COMP:17339"/>
        <dbReference type="Rhea" id="RHEA-COMP:17340"/>
        <dbReference type="ChEBI" id="CHEBI:33019"/>
        <dbReference type="ChEBI" id="CHEBI:61560"/>
        <dbReference type="ChEBI" id="CHEBI:173112"/>
        <dbReference type="EC" id="2.7.7.7"/>
    </reaction>
</comment>